<protein>
    <recommendedName>
        <fullName evidence="1">SGNH hydrolase-type esterase domain-containing protein</fullName>
    </recommendedName>
</protein>
<name>A0A382XYA5_9ZZZZ</name>
<feature type="non-terminal residue" evidence="2">
    <location>
        <position position="227"/>
    </location>
</feature>
<dbReference type="PANTHER" id="PTHR30383">
    <property type="entry name" value="THIOESTERASE 1/PROTEASE 1/LYSOPHOSPHOLIPASE L1"/>
    <property type="match status" value="1"/>
</dbReference>
<proteinExistence type="predicted"/>
<dbReference type="AlphaFoldDB" id="A0A382XYA5"/>
<reference evidence="2" key="1">
    <citation type="submission" date="2018-05" db="EMBL/GenBank/DDBJ databases">
        <authorList>
            <person name="Lanie J.A."/>
            <person name="Ng W.-L."/>
            <person name="Kazmierczak K.M."/>
            <person name="Andrzejewski T.M."/>
            <person name="Davidsen T.M."/>
            <person name="Wayne K.J."/>
            <person name="Tettelin H."/>
            <person name="Glass J.I."/>
            <person name="Rusch D."/>
            <person name="Podicherti R."/>
            <person name="Tsui H.-C.T."/>
            <person name="Winkler M.E."/>
        </authorList>
    </citation>
    <scope>NUCLEOTIDE SEQUENCE</scope>
</reference>
<dbReference type="EMBL" id="UINC01171356">
    <property type="protein sequence ID" value="SVD75884.1"/>
    <property type="molecule type" value="Genomic_DNA"/>
</dbReference>
<accession>A0A382XYA5</accession>
<feature type="domain" description="SGNH hydrolase-type esterase" evidence="1">
    <location>
        <begin position="92"/>
        <end position="171"/>
    </location>
</feature>
<sequence length="227" mass="26048">MKRRTLIAAAGLATGALIGTEYYLRYRNRILNRDRWFHESYDGSQPYQVFHNRSGWELVPDYNVAGIRINQYGFRGEDFTNSEDADVQRIICLGDSTTFGLAGDESPYPYQLQRHLGDMELQSPYQVINAGVEGHSSINGLLRLPRLITYKPDIIIIYLGWSDLWISNPNRYPDLRRKPRSFWHCGNGHHSSLMMLDTVKDALGFNGYGPPISSFDLDTFVPTNFEF</sequence>
<dbReference type="PANTHER" id="PTHR30383:SF5">
    <property type="entry name" value="SGNH HYDROLASE-TYPE ESTERASE DOMAIN-CONTAINING PROTEIN"/>
    <property type="match status" value="1"/>
</dbReference>
<dbReference type="SUPFAM" id="SSF52266">
    <property type="entry name" value="SGNH hydrolase"/>
    <property type="match status" value="1"/>
</dbReference>
<dbReference type="GO" id="GO:0004622">
    <property type="term" value="F:phosphatidylcholine lysophospholipase activity"/>
    <property type="evidence" value="ECO:0007669"/>
    <property type="project" value="TreeGrafter"/>
</dbReference>
<gene>
    <name evidence="2" type="ORF">METZ01_LOCUS428738</name>
</gene>
<evidence type="ECO:0000259" key="1">
    <source>
        <dbReference type="Pfam" id="PF13472"/>
    </source>
</evidence>
<organism evidence="2">
    <name type="scientific">marine metagenome</name>
    <dbReference type="NCBI Taxonomy" id="408172"/>
    <lineage>
        <taxon>unclassified sequences</taxon>
        <taxon>metagenomes</taxon>
        <taxon>ecological metagenomes</taxon>
    </lineage>
</organism>
<dbReference type="InterPro" id="IPR036514">
    <property type="entry name" value="SGNH_hydro_sf"/>
</dbReference>
<dbReference type="InterPro" id="IPR013830">
    <property type="entry name" value="SGNH_hydro"/>
</dbReference>
<dbReference type="Pfam" id="PF13472">
    <property type="entry name" value="Lipase_GDSL_2"/>
    <property type="match status" value="1"/>
</dbReference>
<evidence type="ECO:0000313" key="2">
    <source>
        <dbReference type="EMBL" id="SVD75884.1"/>
    </source>
</evidence>
<dbReference type="Gene3D" id="3.40.50.1110">
    <property type="entry name" value="SGNH hydrolase"/>
    <property type="match status" value="1"/>
</dbReference>
<dbReference type="InterPro" id="IPR051532">
    <property type="entry name" value="Ester_Hydrolysis_Enzymes"/>
</dbReference>